<comment type="caution">
    <text evidence="2">The sequence shown here is derived from an EMBL/GenBank/DDBJ whole genome shotgun (WGS) entry which is preliminary data.</text>
</comment>
<organism evidence="2 3">
    <name type="scientific">Dryococelus australis</name>
    <dbReference type="NCBI Taxonomy" id="614101"/>
    <lineage>
        <taxon>Eukaryota</taxon>
        <taxon>Metazoa</taxon>
        <taxon>Ecdysozoa</taxon>
        <taxon>Arthropoda</taxon>
        <taxon>Hexapoda</taxon>
        <taxon>Insecta</taxon>
        <taxon>Pterygota</taxon>
        <taxon>Neoptera</taxon>
        <taxon>Polyneoptera</taxon>
        <taxon>Phasmatodea</taxon>
        <taxon>Verophasmatodea</taxon>
        <taxon>Anareolatae</taxon>
        <taxon>Phasmatidae</taxon>
        <taxon>Eurycanthinae</taxon>
        <taxon>Dryococelus</taxon>
    </lineage>
</organism>
<dbReference type="EMBL" id="JARBHB010000013">
    <property type="protein sequence ID" value="KAJ8869494.1"/>
    <property type="molecule type" value="Genomic_DNA"/>
</dbReference>
<name>A0ABQ9GAP5_9NEOP</name>
<gene>
    <name evidence="2" type="ORF">PR048_028485</name>
</gene>
<reference evidence="2 3" key="1">
    <citation type="submission" date="2023-02" db="EMBL/GenBank/DDBJ databases">
        <title>LHISI_Scaffold_Assembly.</title>
        <authorList>
            <person name="Stuart O.P."/>
            <person name="Cleave R."/>
            <person name="Magrath M.J.L."/>
            <person name="Mikheyev A.S."/>
        </authorList>
    </citation>
    <scope>NUCLEOTIDE SEQUENCE [LARGE SCALE GENOMIC DNA]</scope>
    <source>
        <strain evidence="2">Daus_M_001</strain>
        <tissue evidence="2">Leg muscle</tissue>
    </source>
</reference>
<accession>A0ABQ9GAP5</accession>
<dbReference type="InterPro" id="IPR057191">
    <property type="entry name" value="DUF7869"/>
</dbReference>
<dbReference type="PANTHER" id="PTHR10773:SF19">
    <property type="match status" value="1"/>
</dbReference>
<proteinExistence type="predicted"/>
<evidence type="ECO:0000259" key="1">
    <source>
        <dbReference type="Pfam" id="PF25273"/>
    </source>
</evidence>
<keyword evidence="3" id="KW-1185">Reference proteome</keyword>
<sequence length="213" mass="24364">MQVLSKAKGEEKDKLKKEYEAHIKRKEGSNISKEDDKKRANIDKTFVSANFDLQKVLQISVSDAGPVYYSRKLCVYNLTVYEAAPPNKAFCFTWNECNGKRGSNEIGSCILEWFKTSSDIVKEVSLFSDTCGGQDRNQFVAALFLFIVQTTHVEVTEHVFMEKGHSEMGVDSMHSAIEYAQRDIFIYCLSQWLTVFALARPNHNRNKNKEKNL</sequence>
<evidence type="ECO:0000313" key="3">
    <source>
        <dbReference type="Proteomes" id="UP001159363"/>
    </source>
</evidence>
<dbReference type="Pfam" id="PF25273">
    <property type="entry name" value="DUF7869"/>
    <property type="match status" value="1"/>
</dbReference>
<evidence type="ECO:0000313" key="2">
    <source>
        <dbReference type="EMBL" id="KAJ8869494.1"/>
    </source>
</evidence>
<protein>
    <recommendedName>
        <fullName evidence="1">DUF7869 domain-containing protein</fullName>
    </recommendedName>
</protein>
<dbReference type="PANTHER" id="PTHR10773">
    <property type="entry name" value="DNA-DIRECTED RNA POLYMERASES I, II, AND III SUBUNIT RPABC2"/>
    <property type="match status" value="1"/>
</dbReference>
<dbReference type="Proteomes" id="UP001159363">
    <property type="component" value="Chromosome 12"/>
</dbReference>
<feature type="domain" description="DUF7869" evidence="1">
    <location>
        <begin position="88"/>
        <end position="180"/>
    </location>
</feature>